<evidence type="ECO:0000256" key="3">
    <source>
        <dbReference type="ARBA" id="ARBA00022650"/>
    </source>
</evidence>
<dbReference type="HAMAP" id="MF_00456">
    <property type="entry name" value="ProB"/>
    <property type="match status" value="1"/>
</dbReference>
<keyword evidence="5" id="KW-0547">Nucleotide-binding</keyword>
<dbReference type="InterPro" id="IPR001048">
    <property type="entry name" value="Asp/Glu/Uridylate_kinase"/>
</dbReference>
<dbReference type="InterPro" id="IPR005715">
    <property type="entry name" value="Glu_5kinase/COase_Synthase"/>
</dbReference>
<organism evidence="9">
    <name type="scientific">Angomonas deanei</name>
    <dbReference type="NCBI Taxonomy" id="59799"/>
    <lineage>
        <taxon>Eukaryota</taxon>
        <taxon>Discoba</taxon>
        <taxon>Euglenozoa</taxon>
        <taxon>Kinetoplastea</taxon>
        <taxon>Metakinetoplastina</taxon>
        <taxon>Trypanosomatida</taxon>
        <taxon>Trypanosomatidae</taxon>
        <taxon>Strigomonadinae</taxon>
        <taxon>Angomonas</taxon>
    </lineage>
</organism>
<evidence type="ECO:0000256" key="1">
    <source>
        <dbReference type="ARBA" id="ARBA00022490"/>
    </source>
</evidence>
<dbReference type="PROSITE" id="PS00902">
    <property type="entry name" value="GLUTAMATE_5_KINASE"/>
    <property type="match status" value="1"/>
</dbReference>
<dbReference type="NCBIfam" id="TIGR01027">
    <property type="entry name" value="proB"/>
    <property type="match status" value="1"/>
</dbReference>
<proteinExistence type="inferred from homology"/>
<dbReference type="VEuPathDB" id="TriTrypDB:ADEAN_000084400"/>
<keyword evidence="1" id="KW-0963">Cytoplasm</keyword>
<keyword evidence="6 9" id="KW-0418">Kinase</keyword>
<evidence type="ECO:0000256" key="5">
    <source>
        <dbReference type="ARBA" id="ARBA00022741"/>
    </source>
</evidence>
<dbReference type="GO" id="GO:0005829">
    <property type="term" value="C:cytosol"/>
    <property type="evidence" value="ECO:0007669"/>
    <property type="project" value="TreeGrafter"/>
</dbReference>
<evidence type="ECO:0000256" key="4">
    <source>
        <dbReference type="ARBA" id="ARBA00022679"/>
    </source>
</evidence>
<dbReference type="InterPro" id="IPR036393">
    <property type="entry name" value="AceGlu_kinase-like_sf"/>
</dbReference>
<dbReference type="GO" id="GO:0008652">
    <property type="term" value="P:amino acid biosynthetic process"/>
    <property type="evidence" value="ECO:0007669"/>
    <property type="project" value="UniProtKB-KW"/>
</dbReference>
<dbReference type="InterPro" id="IPR041739">
    <property type="entry name" value="G5K_ProB"/>
</dbReference>
<evidence type="ECO:0000256" key="7">
    <source>
        <dbReference type="ARBA" id="ARBA00022840"/>
    </source>
</evidence>
<dbReference type="AlphaFoldDB" id="U5KLE7"/>
<dbReference type="CDD" id="cd04242">
    <property type="entry name" value="AAK_G5K_ProB"/>
    <property type="match status" value="1"/>
</dbReference>
<dbReference type="PRINTS" id="PR00474">
    <property type="entry name" value="GLU5KINASE"/>
</dbReference>
<accession>U5KLE7</accession>
<feature type="domain" description="Aspartate/glutamate/uridylate kinase" evidence="8">
    <location>
        <begin position="103"/>
        <end position="327"/>
    </location>
</feature>
<keyword evidence="4 9" id="KW-0808">Transferase</keyword>
<dbReference type="PANTHER" id="PTHR43654:SF3">
    <property type="entry name" value="GLUTAMATE 5-KINASE"/>
    <property type="match status" value="1"/>
</dbReference>
<keyword evidence="2" id="KW-0028">Amino-acid biosynthesis</keyword>
<keyword evidence="3" id="KW-0641">Proline biosynthesis</keyword>
<protein>
    <submittedName>
        <fullName evidence="9">Glutamate 5-kinase</fullName>
        <ecNumber evidence="9">2.7.2.11</ecNumber>
    </submittedName>
</protein>
<name>U5KLE7_9TRYP</name>
<dbReference type="EC" id="2.7.2.11" evidence="9"/>
<sequence>MTAWRGSSSAARIPAIRIYESHPFFFFFNSPRFCPPIKGASCTLLRSLFFLPLSLLLVPIRLNIEVFRFVSSVSDHLFFFFRTSTKNTKQKYTTMSTCEKKLRIVLKVGSSILVENEKVVLTRIRALCELIADLSSKYEVILVSSGAVAAGYTEVALDKTVIHNKHALASLGQPLLMHTYHEEFSKHGLRCAQLLLGSVDFDSRSRTDHALATLNVLLAHGVIPIVNENDATGTSAAMFGDNDRMAAHVAYFFNADLFVILSDIEGYFDSNPKENPDAKVLKYVDFIPEEALAEDASPNNAFATGGIVTKLKAAHFLMERGRRMFLTSGFDLSLIREYLLEGKHNSGTLFLPTRSISMVA</sequence>
<evidence type="ECO:0000259" key="8">
    <source>
        <dbReference type="Pfam" id="PF00696"/>
    </source>
</evidence>
<dbReference type="InterPro" id="IPR019797">
    <property type="entry name" value="Glutamate_5-kinase_CS"/>
</dbReference>
<dbReference type="EMBL" id="KC503305">
    <property type="protein sequence ID" value="AGT02471.1"/>
    <property type="molecule type" value="Genomic_DNA"/>
</dbReference>
<evidence type="ECO:0000256" key="6">
    <source>
        <dbReference type="ARBA" id="ARBA00022777"/>
    </source>
</evidence>
<keyword evidence="7" id="KW-0067">ATP-binding</keyword>
<dbReference type="Pfam" id="PF00696">
    <property type="entry name" value="AA_kinase"/>
    <property type="match status" value="1"/>
</dbReference>
<dbReference type="FunFam" id="3.40.1160.10:FF:000006">
    <property type="entry name" value="Glutamate 5-kinase"/>
    <property type="match status" value="1"/>
</dbReference>
<dbReference type="InterPro" id="IPR001057">
    <property type="entry name" value="Glu/AcGlu_kinase"/>
</dbReference>
<dbReference type="PANTHER" id="PTHR43654">
    <property type="entry name" value="GLUTAMATE 5-KINASE"/>
    <property type="match status" value="1"/>
</dbReference>
<dbReference type="Gene3D" id="3.40.1160.10">
    <property type="entry name" value="Acetylglutamate kinase-like"/>
    <property type="match status" value="1"/>
</dbReference>
<dbReference type="GO" id="GO:0005524">
    <property type="term" value="F:ATP binding"/>
    <property type="evidence" value="ECO:0007669"/>
    <property type="project" value="UniProtKB-KW"/>
</dbReference>
<evidence type="ECO:0000256" key="2">
    <source>
        <dbReference type="ARBA" id="ARBA00022605"/>
    </source>
</evidence>
<dbReference type="SUPFAM" id="SSF53633">
    <property type="entry name" value="Carbamate kinase-like"/>
    <property type="match status" value="1"/>
</dbReference>
<evidence type="ECO:0000313" key="9">
    <source>
        <dbReference type="EMBL" id="AGT02471.1"/>
    </source>
</evidence>
<dbReference type="GO" id="GO:0004349">
    <property type="term" value="F:glutamate 5-kinase activity"/>
    <property type="evidence" value="ECO:0007669"/>
    <property type="project" value="UniProtKB-EC"/>
</dbReference>
<reference evidence="9" key="1">
    <citation type="submission" date="2013-01" db="EMBL/GenBank/DDBJ databases">
        <title>Genomic Cooperation Between Trypanosomatids and Their Bacterial Endosymbionts in the Synthesis of Essential Amino Acids Heavily Influenced by Multiple Lateral Gene Transfer Events.</title>
        <authorList>
            <person name="Alves J.M.P."/>
            <person name="Klein C."/>
            <person name="Maia da Silva F."/>
            <person name="Costa Martins A.G."/>
            <person name="Serrano M.G."/>
            <person name="Buck G.A."/>
            <person name="Vasconcelos A.T.R."/>
            <person name="France-Sagot M."/>
            <person name="Teixeira M.M.G."/>
            <person name="Motta M.C.M."/>
            <person name="Camargo E.P."/>
        </authorList>
    </citation>
    <scope>NUCLEOTIDE SEQUENCE</scope>
</reference>